<reference evidence="8 9" key="1">
    <citation type="submission" date="2017-03" db="EMBL/GenBank/DDBJ databases">
        <title>An alternative strategy for trypanosome survival in the mammalian bloodstream revealed through genome and transcriptome analysis of the ubiquitous bovine parasite Trypanosoma (Megatrypanum) theileri.</title>
        <authorList>
            <person name="Kelly S."/>
            <person name="Ivens A."/>
            <person name="Mott A."/>
            <person name="O'Neill E."/>
            <person name="Emms D."/>
            <person name="Macleod O."/>
            <person name="Voorheis P."/>
            <person name="Matthews J."/>
            <person name="Matthews K."/>
            <person name="Carrington M."/>
        </authorList>
    </citation>
    <scope>NUCLEOTIDE SEQUENCE [LARGE SCALE GENOMIC DNA]</scope>
    <source>
        <strain evidence="8">Edinburgh</strain>
    </source>
</reference>
<dbReference type="RefSeq" id="XP_028880185.1">
    <property type="nucleotide sequence ID" value="XM_029028482.1"/>
</dbReference>
<evidence type="ECO:0000256" key="5">
    <source>
        <dbReference type="ARBA" id="ARBA00022840"/>
    </source>
</evidence>
<feature type="compositionally biased region" description="Basic and acidic residues" evidence="6">
    <location>
        <begin position="198"/>
        <end position="208"/>
    </location>
</feature>
<feature type="compositionally biased region" description="Low complexity" evidence="6">
    <location>
        <begin position="185"/>
        <end position="197"/>
    </location>
</feature>
<dbReference type="PROSITE" id="PS00108">
    <property type="entry name" value="PROTEIN_KINASE_ST"/>
    <property type="match status" value="1"/>
</dbReference>
<dbReference type="Gene3D" id="1.10.510.10">
    <property type="entry name" value="Transferase(Phosphotransferase) domain 1"/>
    <property type="match status" value="1"/>
</dbReference>
<evidence type="ECO:0000256" key="6">
    <source>
        <dbReference type="SAM" id="MobiDB-lite"/>
    </source>
</evidence>
<proteinExistence type="predicted"/>
<dbReference type="GO" id="GO:0004674">
    <property type="term" value="F:protein serine/threonine kinase activity"/>
    <property type="evidence" value="ECO:0007669"/>
    <property type="project" value="UniProtKB-KW"/>
</dbReference>
<dbReference type="SUPFAM" id="SSF56112">
    <property type="entry name" value="Protein kinase-like (PK-like)"/>
    <property type="match status" value="1"/>
</dbReference>
<dbReference type="VEuPathDB" id="TriTrypDB:TM35_000301590"/>
<feature type="domain" description="Protein kinase" evidence="7">
    <location>
        <begin position="38"/>
        <end position="491"/>
    </location>
</feature>
<keyword evidence="5" id="KW-0067">ATP-binding</keyword>
<keyword evidence="9" id="KW-1185">Reference proteome</keyword>
<gene>
    <name evidence="8" type="ORF">TM35_000301590</name>
</gene>
<dbReference type="Pfam" id="PF00069">
    <property type="entry name" value="Pkinase"/>
    <property type="match status" value="1"/>
</dbReference>
<dbReference type="InterPro" id="IPR000719">
    <property type="entry name" value="Prot_kinase_dom"/>
</dbReference>
<evidence type="ECO:0000313" key="9">
    <source>
        <dbReference type="Proteomes" id="UP000192257"/>
    </source>
</evidence>
<feature type="compositionally biased region" description="Low complexity" evidence="6">
    <location>
        <begin position="214"/>
        <end position="227"/>
    </location>
</feature>
<accession>A0A1X0NPK9</accession>
<evidence type="ECO:0000259" key="7">
    <source>
        <dbReference type="PROSITE" id="PS50011"/>
    </source>
</evidence>
<dbReference type="PANTHER" id="PTHR24055">
    <property type="entry name" value="MITOGEN-ACTIVATED PROTEIN KINASE"/>
    <property type="match status" value="1"/>
</dbReference>
<feature type="region of interest" description="Disordered" evidence="6">
    <location>
        <begin position="181"/>
        <end position="231"/>
    </location>
</feature>
<keyword evidence="4 8" id="KW-0418">Kinase</keyword>
<organism evidence="8 9">
    <name type="scientific">Trypanosoma theileri</name>
    <dbReference type="NCBI Taxonomy" id="67003"/>
    <lineage>
        <taxon>Eukaryota</taxon>
        <taxon>Discoba</taxon>
        <taxon>Euglenozoa</taxon>
        <taxon>Kinetoplastea</taxon>
        <taxon>Metakinetoplastina</taxon>
        <taxon>Trypanosomatida</taxon>
        <taxon>Trypanosomatidae</taxon>
        <taxon>Trypanosoma</taxon>
    </lineage>
</organism>
<dbReference type="AlphaFoldDB" id="A0A1X0NPK9"/>
<keyword evidence="2" id="KW-0808">Transferase</keyword>
<evidence type="ECO:0000256" key="4">
    <source>
        <dbReference type="ARBA" id="ARBA00022777"/>
    </source>
</evidence>
<dbReference type="InterPro" id="IPR050117">
    <property type="entry name" value="MAPK"/>
</dbReference>
<sequence length="561" mass="64989">MSLNKSICRHPLASKRYLMIFRHEGEEISEMFELPTRYEALAPLAKGAYGFVCAARDNELVEKFQLDPPAGYHDSELTGKEREEMYDECTTVAVKKLRELFERNQPRMWLCASREIQLMMAFKHDNVMSATDFFIPLGECETMTYESVDYLRRTFDSVYIVMKKMDYTLREVLESTVFHVEDDNNNNNNDNTLLSSEKNIHEEKKEEKGEGDENNNNSDNNNDDNSGICISHSGEETQLNTVTDSVDSNEGNKLYSSRCLRCPYTDLVLHPLSREYRMFILYQLLRGVGYMHLCPVMHRDIKPENIMLDRNYNTCVCDFGQGRDAAVSEKNGILQTYLDNCTQWYAAPETLTLTHLPASVGFVDQMSFHGADVWSIGCIAAEMLMGRPLFYTKHRSGMDQLQSIMQVLGELSNEDVKNILQYRDQETRRVFHDVLMVEKERFIGKTSTLRNLLQSPYNDVDEEEIKLIENFLCYSPNRRMTIKEALHSPFFMNEGYTPVIDPDDTATKVNAVQASDIVGAVKGREFLWSLFLERHPEVQELIRVLQRKSEDRRNYNNKEEN</sequence>
<dbReference type="InterPro" id="IPR011009">
    <property type="entry name" value="Kinase-like_dom_sf"/>
</dbReference>
<dbReference type="InterPro" id="IPR008271">
    <property type="entry name" value="Ser/Thr_kinase_AS"/>
</dbReference>
<protein>
    <submittedName>
        <fullName evidence="8">Protein kinase</fullName>
    </submittedName>
</protein>
<dbReference type="SMART" id="SM00220">
    <property type="entry name" value="S_TKc"/>
    <property type="match status" value="1"/>
</dbReference>
<evidence type="ECO:0000256" key="2">
    <source>
        <dbReference type="ARBA" id="ARBA00022679"/>
    </source>
</evidence>
<dbReference type="OrthoDB" id="276851at2759"/>
<dbReference type="FunFam" id="1.10.510.10:FF:000624">
    <property type="entry name" value="Mitogen-activated protein kinase"/>
    <property type="match status" value="1"/>
</dbReference>
<dbReference type="PROSITE" id="PS50011">
    <property type="entry name" value="PROTEIN_KINASE_DOM"/>
    <property type="match status" value="1"/>
</dbReference>
<name>A0A1X0NPK9_9TRYP</name>
<dbReference type="GeneID" id="39988262"/>
<dbReference type="Gene3D" id="3.30.200.20">
    <property type="entry name" value="Phosphorylase Kinase, domain 1"/>
    <property type="match status" value="1"/>
</dbReference>
<comment type="caution">
    <text evidence="8">The sequence shown here is derived from an EMBL/GenBank/DDBJ whole genome shotgun (WGS) entry which is preliminary data.</text>
</comment>
<evidence type="ECO:0000256" key="3">
    <source>
        <dbReference type="ARBA" id="ARBA00022741"/>
    </source>
</evidence>
<evidence type="ECO:0000313" key="8">
    <source>
        <dbReference type="EMBL" id="ORC86119.1"/>
    </source>
</evidence>
<dbReference type="GO" id="GO:0005524">
    <property type="term" value="F:ATP binding"/>
    <property type="evidence" value="ECO:0007669"/>
    <property type="project" value="UniProtKB-KW"/>
</dbReference>
<keyword evidence="1" id="KW-0723">Serine/threonine-protein kinase</keyword>
<evidence type="ECO:0000256" key="1">
    <source>
        <dbReference type="ARBA" id="ARBA00022527"/>
    </source>
</evidence>
<dbReference type="STRING" id="67003.A0A1X0NPK9"/>
<dbReference type="Proteomes" id="UP000192257">
    <property type="component" value="Unassembled WGS sequence"/>
</dbReference>
<keyword evidence="3" id="KW-0547">Nucleotide-binding</keyword>
<dbReference type="EMBL" id="NBCO01000030">
    <property type="protein sequence ID" value="ORC86119.1"/>
    <property type="molecule type" value="Genomic_DNA"/>
</dbReference>